<dbReference type="Pfam" id="PF00501">
    <property type="entry name" value="AMP-binding"/>
    <property type="match status" value="1"/>
</dbReference>
<dbReference type="InterPro" id="IPR045851">
    <property type="entry name" value="AMP-bd_C_sf"/>
</dbReference>
<sequence>MNLHIKNNTYSFAEIQQGNFQLEGDDLIDPILLFCFEWLNQTETFSLQSSGSTGTPKEIQILRTQMKSSADATVEFLGLKANDHALVCLNTNYIAGKMMLVRCIEHNINATIVPPCSAPFREHLLPKAFDFIAMAPIQVQFSLDCAGDHPAFLQTKKLIIGGAPITESLEKRIKQELSNTDVYHTYGMTETVSHVALKKIHQQADSFFHTLPNVVIGQDDRKCLWVQGPMSNDVKLQTNDVVRLINDTTFEWLGRADNIINSGGVKVQAEKVEKSINEGLKQIGYQNILMFVGGLPNENLGEEVTIFIEGITLKQTEIDQLLDIVKKPLDKYEVPRNVVSLSNFEKTDTMKIRRKATIQKFIEQQ</sequence>
<dbReference type="InterPro" id="IPR042099">
    <property type="entry name" value="ANL_N_sf"/>
</dbReference>
<dbReference type="GO" id="GO:0031956">
    <property type="term" value="F:medium-chain fatty acid-CoA ligase activity"/>
    <property type="evidence" value="ECO:0007669"/>
    <property type="project" value="TreeGrafter"/>
</dbReference>
<proteinExistence type="inferred from homology"/>
<dbReference type="InterPro" id="IPR000873">
    <property type="entry name" value="AMP-dep_synth/lig_dom"/>
</dbReference>
<dbReference type="SUPFAM" id="SSF56801">
    <property type="entry name" value="Acetyl-CoA synthetase-like"/>
    <property type="match status" value="1"/>
</dbReference>
<reference evidence="3 4" key="1">
    <citation type="submission" date="2021-05" db="EMBL/GenBank/DDBJ databases">
        <title>Comparative genomic studies on the polysaccharide-degrading batcterial strains of the Flammeovirga genus.</title>
        <authorList>
            <person name="Zewei F."/>
            <person name="Zheng Z."/>
            <person name="Yu L."/>
            <person name="Ruyue G."/>
            <person name="Yanhong M."/>
            <person name="Yuanyuan C."/>
            <person name="Jingyan G."/>
            <person name="Wenjun H."/>
        </authorList>
    </citation>
    <scope>NUCLEOTIDE SEQUENCE [LARGE SCALE GENOMIC DNA]</scope>
    <source>
        <strain evidence="3 4">NBRC:100898</strain>
    </source>
</reference>
<feature type="domain" description="AMP-dependent synthetase/ligase" evidence="2">
    <location>
        <begin position="49"/>
        <end position="199"/>
    </location>
</feature>
<accession>A0AAX1N720</accession>
<gene>
    <name evidence="3" type="ORF">KMW28_05400</name>
</gene>
<organism evidence="3 4">
    <name type="scientific">Flammeovirga yaeyamensis</name>
    <dbReference type="NCBI Taxonomy" id="367791"/>
    <lineage>
        <taxon>Bacteria</taxon>
        <taxon>Pseudomonadati</taxon>
        <taxon>Bacteroidota</taxon>
        <taxon>Cytophagia</taxon>
        <taxon>Cytophagales</taxon>
        <taxon>Flammeovirgaceae</taxon>
        <taxon>Flammeovirga</taxon>
    </lineage>
</organism>
<evidence type="ECO:0000259" key="2">
    <source>
        <dbReference type="Pfam" id="PF00501"/>
    </source>
</evidence>
<evidence type="ECO:0000256" key="1">
    <source>
        <dbReference type="ARBA" id="ARBA00006432"/>
    </source>
</evidence>
<comment type="similarity">
    <text evidence="1">Belongs to the ATP-dependent AMP-binding enzyme family.</text>
</comment>
<dbReference type="AlphaFoldDB" id="A0AAX1N720"/>
<protein>
    <submittedName>
        <fullName evidence="3">AMP-binding protein</fullName>
    </submittedName>
</protein>
<dbReference type="PANTHER" id="PTHR43201:SF8">
    <property type="entry name" value="ACYL-COA SYNTHETASE FAMILY MEMBER 3"/>
    <property type="match status" value="1"/>
</dbReference>
<keyword evidence="4" id="KW-1185">Reference proteome</keyword>
<dbReference type="EMBL" id="CP076132">
    <property type="protein sequence ID" value="QWG03017.1"/>
    <property type="molecule type" value="Genomic_DNA"/>
</dbReference>
<evidence type="ECO:0000313" key="3">
    <source>
        <dbReference type="EMBL" id="QWG03017.1"/>
    </source>
</evidence>
<dbReference type="Gene3D" id="3.40.50.12780">
    <property type="entry name" value="N-terminal domain of ligase-like"/>
    <property type="match status" value="1"/>
</dbReference>
<dbReference type="Proteomes" id="UP000678679">
    <property type="component" value="Chromosome 1"/>
</dbReference>
<dbReference type="KEGG" id="fya:KMW28_05400"/>
<dbReference type="RefSeq" id="WP_169664474.1">
    <property type="nucleotide sequence ID" value="NZ_CP076132.1"/>
</dbReference>
<dbReference type="GO" id="GO:0006631">
    <property type="term" value="P:fatty acid metabolic process"/>
    <property type="evidence" value="ECO:0007669"/>
    <property type="project" value="TreeGrafter"/>
</dbReference>
<dbReference type="PANTHER" id="PTHR43201">
    <property type="entry name" value="ACYL-COA SYNTHETASE"/>
    <property type="match status" value="1"/>
</dbReference>
<dbReference type="Gene3D" id="3.30.300.30">
    <property type="match status" value="1"/>
</dbReference>
<evidence type="ECO:0000313" key="4">
    <source>
        <dbReference type="Proteomes" id="UP000678679"/>
    </source>
</evidence>
<name>A0AAX1N720_9BACT</name>